<dbReference type="EMBL" id="KV423957">
    <property type="protein sequence ID" value="KZT57940.1"/>
    <property type="molecule type" value="Genomic_DNA"/>
</dbReference>
<sequence>MCLPRCCVFASVLCVRSVCLLPRSVWLPLYVLYRFVSVLWVCVRVMSLLPRDVFASALRVYFRLMCFRQSSSTRRKQVSPSAGVEEGVLLLPFCLALHPHG</sequence>
<keyword evidence="2" id="KW-1185">Reference proteome</keyword>
<name>A0A165GDQ7_9BASI</name>
<evidence type="ECO:0000313" key="2">
    <source>
        <dbReference type="Proteomes" id="UP000076842"/>
    </source>
</evidence>
<evidence type="ECO:0000313" key="1">
    <source>
        <dbReference type="EMBL" id="KZT57940.1"/>
    </source>
</evidence>
<protein>
    <submittedName>
        <fullName evidence="1">Uncharacterized protein</fullName>
    </submittedName>
</protein>
<reference evidence="1 2" key="1">
    <citation type="journal article" date="2016" name="Mol. Biol. Evol.">
        <title>Comparative Genomics of Early-Diverging Mushroom-Forming Fungi Provides Insights into the Origins of Lignocellulose Decay Capabilities.</title>
        <authorList>
            <person name="Nagy L.G."/>
            <person name="Riley R."/>
            <person name="Tritt A."/>
            <person name="Adam C."/>
            <person name="Daum C."/>
            <person name="Floudas D."/>
            <person name="Sun H."/>
            <person name="Yadav J.S."/>
            <person name="Pangilinan J."/>
            <person name="Larsson K.H."/>
            <person name="Matsuura K."/>
            <person name="Barry K."/>
            <person name="Labutti K."/>
            <person name="Kuo R."/>
            <person name="Ohm R.A."/>
            <person name="Bhattacharya S.S."/>
            <person name="Shirouzu T."/>
            <person name="Yoshinaga Y."/>
            <person name="Martin F.M."/>
            <person name="Grigoriev I.V."/>
            <person name="Hibbett D.S."/>
        </authorList>
    </citation>
    <scope>NUCLEOTIDE SEQUENCE [LARGE SCALE GENOMIC DNA]</scope>
    <source>
        <strain evidence="1 2">HHB12733</strain>
    </source>
</reference>
<dbReference type="InParanoid" id="A0A165GDQ7"/>
<dbReference type="AlphaFoldDB" id="A0A165GDQ7"/>
<dbReference type="Proteomes" id="UP000076842">
    <property type="component" value="Unassembled WGS sequence"/>
</dbReference>
<organism evidence="1 2">
    <name type="scientific">Calocera cornea HHB12733</name>
    <dbReference type="NCBI Taxonomy" id="1353952"/>
    <lineage>
        <taxon>Eukaryota</taxon>
        <taxon>Fungi</taxon>
        <taxon>Dikarya</taxon>
        <taxon>Basidiomycota</taxon>
        <taxon>Agaricomycotina</taxon>
        <taxon>Dacrymycetes</taxon>
        <taxon>Dacrymycetales</taxon>
        <taxon>Dacrymycetaceae</taxon>
        <taxon>Calocera</taxon>
    </lineage>
</organism>
<accession>A0A165GDQ7</accession>
<gene>
    <name evidence="1" type="ORF">CALCODRAFT_265250</name>
</gene>
<proteinExistence type="predicted"/>